<keyword evidence="1" id="KW-0175">Coiled coil</keyword>
<dbReference type="PANTHER" id="PTHR18950">
    <property type="entry name" value="PROGESTERONE-INDUCED BLOCKING FACTOR 1"/>
    <property type="match status" value="1"/>
</dbReference>
<dbReference type="VEuPathDB" id="AmoebaDB:FDP41_006366"/>
<dbReference type="GO" id="GO:0060271">
    <property type="term" value="P:cilium assembly"/>
    <property type="evidence" value="ECO:0007669"/>
    <property type="project" value="TreeGrafter"/>
</dbReference>
<dbReference type="GO" id="GO:0005815">
    <property type="term" value="C:microtubule organizing center"/>
    <property type="evidence" value="ECO:0007669"/>
    <property type="project" value="TreeGrafter"/>
</dbReference>
<evidence type="ECO:0000256" key="2">
    <source>
        <dbReference type="SAM" id="MobiDB-lite"/>
    </source>
</evidence>
<feature type="compositionally biased region" description="Polar residues" evidence="2">
    <location>
        <begin position="1"/>
        <end position="12"/>
    </location>
</feature>
<name>A0A6A5BJX0_NAEFO</name>
<feature type="coiled-coil region" evidence="1">
    <location>
        <begin position="622"/>
        <end position="719"/>
    </location>
</feature>
<accession>A0A6A5BJX0</accession>
<dbReference type="RefSeq" id="XP_044559047.1">
    <property type="nucleotide sequence ID" value="XM_044709993.1"/>
</dbReference>
<dbReference type="InterPro" id="IPR026205">
    <property type="entry name" value="PIBF1"/>
</dbReference>
<dbReference type="PANTHER" id="PTHR18950:SF0">
    <property type="entry name" value="PROGESTERONE IMMUNOMODULATORY BINDING FACTOR 1"/>
    <property type="match status" value="1"/>
</dbReference>
<dbReference type="EMBL" id="VFQX01000052">
    <property type="protein sequence ID" value="KAF0974334.1"/>
    <property type="molecule type" value="Genomic_DNA"/>
</dbReference>
<dbReference type="OMA" id="XVLTKEF"/>
<evidence type="ECO:0000256" key="1">
    <source>
        <dbReference type="SAM" id="Coils"/>
    </source>
</evidence>
<dbReference type="OrthoDB" id="299638at2759"/>
<organism evidence="3 4">
    <name type="scientific">Naegleria fowleri</name>
    <name type="common">Brain eating amoeba</name>
    <dbReference type="NCBI Taxonomy" id="5763"/>
    <lineage>
        <taxon>Eukaryota</taxon>
        <taxon>Discoba</taxon>
        <taxon>Heterolobosea</taxon>
        <taxon>Tetramitia</taxon>
        <taxon>Eutetramitia</taxon>
        <taxon>Vahlkampfiidae</taxon>
        <taxon>Naegleria</taxon>
    </lineage>
</organism>
<proteinExistence type="predicted"/>
<sequence>MHENAKSSSAEQQRLGMIEEDDDEFLMMAEKDYTSRRKTIDSSPFTTTSYNKELIGELIERSHLSSSIDSNDIEKLASELSSLSVGFSSISTTSPVRPHRFSKPIDSLVSSPQISSSDDSSLSIFLSQRSNLANKEHVSCKLELQRKKIEFERILRETQIQLADQEAQFKNEKHLLEMEILKYKTQLDQDEKKLITLQSNVQQLERRLNEGQEKIINAESIITEARETSQQYKQENNALKENISELTRILEMAENEKAQYKRQYDNLLQEHKSQVELLEKRCHTVESELSTRIISLEEHKAKGEMFDTINLKAKNYEDDARRYQLELEATKNELEKLREEHNGLQLELTNVKQQVELLKNDKMYLTKEVESTRSERSRDENEISRLESKVKEMRKEKKALYDRLLSVKEESKTEYERHLQEEIQQLRNKTQQDLETIKQNSQEVFERENRLIREAKEAAETQVEKLKRQLEDSRDAHNNLMIEYNTLKSMMEKQMSEMRTQANIKIFENERLQVTLLDTTENLKQCKKENEILIKKLDVMKTECYTQQNTMGKKITELETKYEAAMRELSQYQNLEKDLDAIMQISGQEQSIAESEKIVNELSALLPTGKRVKNSIQLAKKVFDLEKQLSQKTTELENAENTIAALTDRLNKTKKHLETAAQPYNYLVNSIEEKDKEIDSLKKNTKILEKDLKRAKHENEKLRKVKSRLEQDIDQLLQHNNVTSKLKDLLLSLKHEQESNVIEFISP</sequence>
<dbReference type="VEuPathDB" id="AmoebaDB:NfTy_090440"/>
<feature type="region of interest" description="Disordered" evidence="2">
    <location>
        <begin position="1"/>
        <end position="23"/>
    </location>
</feature>
<evidence type="ECO:0000313" key="3">
    <source>
        <dbReference type="EMBL" id="KAF0974334.1"/>
    </source>
</evidence>
<dbReference type="AlphaFoldDB" id="A0A6A5BJX0"/>
<feature type="coiled-coil region" evidence="1">
    <location>
        <begin position="509"/>
        <end position="575"/>
    </location>
</feature>
<reference evidence="3 4" key="1">
    <citation type="journal article" date="2019" name="Sci. Rep.">
        <title>Nanopore sequencing improves the draft genome of the human pathogenic amoeba Naegleria fowleri.</title>
        <authorList>
            <person name="Liechti N."/>
            <person name="Schurch N."/>
            <person name="Bruggmann R."/>
            <person name="Wittwer M."/>
        </authorList>
    </citation>
    <scope>NUCLEOTIDE SEQUENCE [LARGE SCALE GENOMIC DNA]</scope>
    <source>
        <strain evidence="3 4">ATCC 30894</strain>
    </source>
</reference>
<dbReference type="GeneID" id="68113584"/>
<dbReference type="VEuPathDB" id="AmoebaDB:NF0128400"/>
<keyword evidence="4" id="KW-1185">Reference proteome</keyword>
<comment type="caution">
    <text evidence="3">The sequence shown here is derived from an EMBL/GenBank/DDBJ whole genome shotgun (WGS) entry which is preliminary data.</text>
</comment>
<protein>
    <submittedName>
        <fullName evidence="3">Uncharacterized protein</fullName>
    </submittedName>
</protein>
<gene>
    <name evidence="3" type="ORF">FDP41_006366</name>
</gene>
<dbReference type="Proteomes" id="UP000444721">
    <property type="component" value="Unassembled WGS sequence"/>
</dbReference>
<feature type="coiled-coil region" evidence="1">
    <location>
        <begin position="148"/>
        <end position="483"/>
    </location>
</feature>
<evidence type="ECO:0000313" key="4">
    <source>
        <dbReference type="Proteomes" id="UP000444721"/>
    </source>
</evidence>